<organism evidence="5 6">
    <name type="scientific">Kribbella antiqua</name>
    <dbReference type="NCBI Taxonomy" id="2512217"/>
    <lineage>
        <taxon>Bacteria</taxon>
        <taxon>Bacillati</taxon>
        <taxon>Actinomycetota</taxon>
        <taxon>Actinomycetes</taxon>
        <taxon>Propionibacteriales</taxon>
        <taxon>Kribbellaceae</taxon>
        <taxon>Kribbella</taxon>
    </lineage>
</organism>
<dbReference type="Pfam" id="PF01547">
    <property type="entry name" value="SBP_bac_1"/>
    <property type="match status" value="1"/>
</dbReference>
<proteinExistence type="inferred from homology"/>
<evidence type="ECO:0000313" key="6">
    <source>
        <dbReference type="Proteomes" id="UP000295573"/>
    </source>
</evidence>
<dbReference type="SUPFAM" id="SSF53850">
    <property type="entry name" value="Periplasmic binding protein-like II"/>
    <property type="match status" value="1"/>
</dbReference>
<dbReference type="RefSeq" id="WP_132145336.1">
    <property type="nucleotide sequence ID" value="NZ_SLWR01000002.1"/>
</dbReference>
<dbReference type="PANTHER" id="PTHR43649:SF34">
    <property type="entry name" value="ABC TRANSPORTER PERIPLASMIC-BINDING PROTEIN YCJN-RELATED"/>
    <property type="match status" value="1"/>
</dbReference>
<dbReference type="InterPro" id="IPR050490">
    <property type="entry name" value="Bact_solute-bd_prot1"/>
</dbReference>
<dbReference type="AlphaFoldDB" id="A0A4R2IWK9"/>
<feature type="chain" id="PRO_5038576205" evidence="4">
    <location>
        <begin position="29"/>
        <end position="436"/>
    </location>
</feature>
<dbReference type="PROSITE" id="PS51257">
    <property type="entry name" value="PROKAR_LIPOPROTEIN"/>
    <property type="match status" value="1"/>
</dbReference>
<dbReference type="InterPro" id="IPR006059">
    <property type="entry name" value="SBP"/>
</dbReference>
<keyword evidence="6" id="KW-1185">Reference proteome</keyword>
<feature type="signal peptide" evidence="4">
    <location>
        <begin position="1"/>
        <end position="28"/>
    </location>
</feature>
<accession>A0A4R2IWK9</accession>
<sequence length="436" mass="46009">MKLRSTSGRLRTAMAGIAVATSVILAVAGCGAGGSSEGAAGKLTVLVEGGGKAELQPIADLYQKETGTTVELVELPYDGLYDRIQTELGSGKTSFDVAALDAIWLSAFSAGVSPLDELFTDDVKRDLFPGLVTEAQVGGSYVGMPVWTNSEILYYRTDLFGDPKEKAAFQAKYGYALVPPTTWKQYKDVAEFFTRDTNGDGQTDLYGTDVKGAVETEWLATVSQTGEKTMVLDPKSGDVTIDDADHLAALNFYTSLLPSAPPGAAQLDWAGAQNLFYQGKLAMMRFWGHAYTQTPANAAVKGKIGVAPMIAGPGGIAGVPGAWYLSVPKATGKQAEAKKFIAFAYAHNNLSIKTSLGLVARISAFESQAGVAGHENYPAILTTLKSPATIARPATPKWQEIVTSVLTPMLQKAVAKGADNAALLKQAKGQIQAIVK</sequence>
<dbReference type="Proteomes" id="UP000295573">
    <property type="component" value="Unassembled WGS sequence"/>
</dbReference>
<name>A0A4R2IWK9_9ACTN</name>
<reference evidence="5 6" key="1">
    <citation type="journal article" date="2015" name="Stand. Genomic Sci.">
        <title>Genomic Encyclopedia of Bacterial and Archaeal Type Strains, Phase III: the genomes of soil and plant-associated and newly described type strains.</title>
        <authorList>
            <person name="Whitman W.B."/>
            <person name="Woyke T."/>
            <person name="Klenk H.P."/>
            <person name="Zhou Y."/>
            <person name="Lilburn T.G."/>
            <person name="Beck B.J."/>
            <person name="De Vos P."/>
            <person name="Vandamme P."/>
            <person name="Eisen J.A."/>
            <person name="Garrity G."/>
            <person name="Hugenholtz P."/>
            <person name="Kyrpides N.C."/>
        </authorList>
    </citation>
    <scope>NUCLEOTIDE SEQUENCE [LARGE SCALE GENOMIC DNA]</scope>
    <source>
        <strain evidence="5 6">VKM Ac-2541</strain>
    </source>
</reference>
<keyword evidence="2" id="KW-0813">Transport</keyword>
<evidence type="ECO:0000256" key="3">
    <source>
        <dbReference type="ARBA" id="ARBA00022729"/>
    </source>
</evidence>
<comment type="similarity">
    <text evidence="1">Belongs to the bacterial solute-binding protein 1 family.</text>
</comment>
<evidence type="ECO:0000256" key="4">
    <source>
        <dbReference type="SAM" id="SignalP"/>
    </source>
</evidence>
<comment type="caution">
    <text evidence="5">The sequence shown here is derived from an EMBL/GenBank/DDBJ whole genome shotgun (WGS) entry which is preliminary data.</text>
</comment>
<evidence type="ECO:0000313" key="5">
    <source>
        <dbReference type="EMBL" id="TCO50183.1"/>
    </source>
</evidence>
<dbReference type="OrthoDB" id="9770625at2"/>
<keyword evidence="3 4" id="KW-0732">Signal</keyword>
<dbReference type="Gene3D" id="3.40.190.10">
    <property type="entry name" value="Periplasmic binding protein-like II"/>
    <property type="match status" value="2"/>
</dbReference>
<gene>
    <name evidence="5" type="ORF">EV646_102257</name>
</gene>
<evidence type="ECO:0000256" key="1">
    <source>
        <dbReference type="ARBA" id="ARBA00008520"/>
    </source>
</evidence>
<dbReference type="PANTHER" id="PTHR43649">
    <property type="entry name" value="ARABINOSE-BINDING PROTEIN-RELATED"/>
    <property type="match status" value="1"/>
</dbReference>
<evidence type="ECO:0000256" key="2">
    <source>
        <dbReference type="ARBA" id="ARBA00022448"/>
    </source>
</evidence>
<protein>
    <submittedName>
        <fullName evidence="5">ABC-type glycerol-3-phosphate transport system substrate-binding protein</fullName>
    </submittedName>
</protein>
<dbReference type="EMBL" id="SLWR01000002">
    <property type="protein sequence ID" value="TCO50183.1"/>
    <property type="molecule type" value="Genomic_DNA"/>
</dbReference>